<name>A0AAX2ED30_9BACI</name>
<protein>
    <submittedName>
        <fullName evidence="1">Uncharacterized protein</fullName>
    </submittedName>
</protein>
<dbReference type="RefSeq" id="WP_093879933.1">
    <property type="nucleotide sequence ID" value="NZ_FOCD01000001.1"/>
</dbReference>
<accession>A0AAX2ED30</accession>
<evidence type="ECO:0000313" key="2">
    <source>
        <dbReference type="Proteomes" id="UP000199735"/>
    </source>
</evidence>
<gene>
    <name evidence="1" type="ORF">SAMN04489762_1053</name>
</gene>
<dbReference type="EMBL" id="FOCD01000001">
    <property type="protein sequence ID" value="SEM79467.1"/>
    <property type="molecule type" value="Genomic_DNA"/>
</dbReference>
<sequence length="75" mass="9087">MDWNKYKIIEEKGIHFKEYEIEGKHGIILLQVPIKEDTQEEIDTLHRVFAEVVLDELRREKERNKNASHKKRNDD</sequence>
<reference evidence="1 2" key="1">
    <citation type="submission" date="2016-10" db="EMBL/GenBank/DDBJ databases">
        <authorList>
            <person name="Varghese N."/>
            <person name="Submissions S."/>
        </authorList>
    </citation>
    <scope>NUCLEOTIDE SEQUENCE [LARGE SCALE GENOMIC DNA]</scope>
    <source>
        <strain evidence="1 2">DSM 21619</strain>
    </source>
</reference>
<proteinExistence type="predicted"/>
<evidence type="ECO:0000313" key="1">
    <source>
        <dbReference type="EMBL" id="SEM79467.1"/>
    </source>
</evidence>
<dbReference type="Proteomes" id="UP000199735">
    <property type="component" value="Unassembled WGS sequence"/>
</dbReference>
<comment type="caution">
    <text evidence="1">The sequence shown here is derived from an EMBL/GenBank/DDBJ whole genome shotgun (WGS) entry which is preliminary data.</text>
</comment>
<organism evidence="1 2">
    <name type="scientific">Terribacillus saccharophilus</name>
    <dbReference type="NCBI Taxonomy" id="361277"/>
    <lineage>
        <taxon>Bacteria</taxon>
        <taxon>Bacillati</taxon>
        <taxon>Bacillota</taxon>
        <taxon>Bacilli</taxon>
        <taxon>Bacillales</taxon>
        <taxon>Bacillaceae</taxon>
        <taxon>Terribacillus</taxon>
    </lineage>
</organism>
<dbReference type="AlphaFoldDB" id="A0AAX2ED30"/>